<dbReference type="InterPro" id="IPR001509">
    <property type="entry name" value="Epimerase_deHydtase"/>
</dbReference>
<organism evidence="2 3">
    <name type="scientific">Acidiplasma cupricumulans</name>
    <dbReference type="NCBI Taxonomy" id="312540"/>
    <lineage>
        <taxon>Archaea</taxon>
        <taxon>Methanobacteriati</taxon>
        <taxon>Thermoplasmatota</taxon>
        <taxon>Thermoplasmata</taxon>
        <taxon>Thermoplasmatales</taxon>
        <taxon>Ferroplasmaceae</taxon>
        <taxon>Acidiplasma</taxon>
    </lineage>
</organism>
<proteinExistence type="predicted"/>
<dbReference type="PANTHER" id="PTHR43245:SF13">
    <property type="entry name" value="UDP-D-APIOSE_UDP-D-XYLOSE SYNTHASE 2"/>
    <property type="match status" value="1"/>
</dbReference>
<evidence type="ECO:0000259" key="1">
    <source>
        <dbReference type="Pfam" id="PF01370"/>
    </source>
</evidence>
<dbReference type="Pfam" id="PF01370">
    <property type="entry name" value="Epimerase"/>
    <property type="match status" value="1"/>
</dbReference>
<dbReference type="SUPFAM" id="SSF51735">
    <property type="entry name" value="NAD(P)-binding Rossmann-fold domains"/>
    <property type="match status" value="1"/>
</dbReference>
<reference evidence="2 3" key="1">
    <citation type="submission" date="2015-09" db="EMBL/GenBank/DDBJ databases">
        <title>Heavy metals and arsenic resistance mechanisms in polyextremophilic archaea of the family Ferroplasmaceae.</title>
        <authorList>
            <person name="Bulaev A.G."/>
            <person name="Kanygina A.V."/>
        </authorList>
    </citation>
    <scope>NUCLEOTIDE SEQUENCE [LARGE SCALE GENOMIC DNA]</scope>
    <source>
        <strain evidence="2 3">BH2</strain>
    </source>
</reference>
<feature type="domain" description="NAD-dependent epimerase/dehydratase" evidence="1">
    <location>
        <begin position="4"/>
        <end position="230"/>
    </location>
</feature>
<protein>
    <recommendedName>
        <fullName evidence="1">NAD-dependent epimerase/dehydratase domain-containing protein</fullName>
    </recommendedName>
</protein>
<dbReference type="AlphaFoldDB" id="A0A0Q1B6N7"/>
<name>A0A0Q1B6N7_9ARCH</name>
<sequence>MKSLVIGGSGFIGRNIIELLNKKGHYTISYDIAKKDNDANEHIIGNISNYDKVNIIMKDVDYVFNLAAVTSPPEFEDIDSNGYEINIMGTYNILKAAYKNNVKKVILASSSAVYGNINVPVKEDMVTDAYPNLYAVTKYTNEITARSFSLLRHLDSVYLRYFNTYGLGENSKGAYSSIIHKFIEDLKNKRNPVIFGDGTQRRDFIYIKDNARASVLAMEKGKTGEAYNIGTGISTDFNTIYKIIKEEMNSNIEAKYEKNPFSSYQMFTQADIEKAKNDLGFTPEYDIRSGVREMLGQ</sequence>
<evidence type="ECO:0000313" key="2">
    <source>
        <dbReference type="EMBL" id="KQB35770.1"/>
    </source>
</evidence>
<dbReference type="InterPro" id="IPR036291">
    <property type="entry name" value="NAD(P)-bd_dom_sf"/>
</dbReference>
<gene>
    <name evidence="2" type="ORF">AOG55_05860</name>
</gene>
<keyword evidence="3" id="KW-1185">Reference proteome</keyword>
<dbReference type="EMBL" id="LKBH01000097">
    <property type="protein sequence ID" value="KQB35770.1"/>
    <property type="molecule type" value="Genomic_DNA"/>
</dbReference>
<accession>A0A0Q1B6N7</accession>
<dbReference type="InParanoid" id="A0A0Q1B6N7"/>
<comment type="caution">
    <text evidence="2">The sequence shown here is derived from an EMBL/GenBank/DDBJ whole genome shotgun (WGS) entry which is preliminary data.</text>
</comment>
<dbReference type="Gene3D" id="3.40.50.720">
    <property type="entry name" value="NAD(P)-binding Rossmann-like Domain"/>
    <property type="match status" value="1"/>
</dbReference>
<dbReference type="Proteomes" id="UP000050301">
    <property type="component" value="Unassembled WGS sequence"/>
</dbReference>
<dbReference type="PANTHER" id="PTHR43245">
    <property type="entry name" value="BIFUNCTIONAL POLYMYXIN RESISTANCE PROTEIN ARNA"/>
    <property type="match status" value="1"/>
</dbReference>
<dbReference type="InterPro" id="IPR050177">
    <property type="entry name" value="Lipid_A_modif_metabolic_enz"/>
</dbReference>
<dbReference type="RefSeq" id="WP_055040870.1">
    <property type="nucleotide sequence ID" value="NZ_LKBH01000097.1"/>
</dbReference>
<evidence type="ECO:0000313" key="3">
    <source>
        <dbReference type="Proteomes" id="UP000050301"/>
    </source>
</evidence>